<protein>
    <submittedName>
        <fullName evidence="1">Uncharacterized protein</fullName>
    </submittedName>
</protein>
<keyword evidence="2" id="KW-1185">Reference proteome</keyword>
<gene>
    <name evidence="1" type="ORF">IFM89_034385</name>
</gene>
<organism evidence="1 2">
    <name type="scientific">Coptis chinensis</name>
    <dbReference type="NCBI Taxonomy" id="261450"/>
    <lineage>
        <taxon>Eukaryota</taxon>
        <taxon>Viridiplantae</taxon>
        <taxon>Streptophyta</taxon>
        <taxon>Embryophyta</taxon>
        <taxon>Tracheophyta</taxon>
        <taxon>Spermatophyta</taxon>
        <taxon>Magnoliopsida</taxon>
        <taxon>Ranunculales</taxon>
        <taxon>Ranunculaceae</taxon>
        <taxon>Coptidoideae</taxon>
        <taxon>Coptis</taxon>
    </lineage>
</organism>
<evidence type="ECO:0000313" key="1">
    <source>
        <dbReference type="EMBL" id="KAF9626451.1"/>
    </source>
</evidence>
<comment type="caution">
    <text evidence="1">The sequence shown here is derived from an EMBL/GenBank/DDBJ whole genome shotgun (WGS) entry which is preliminary data.</text>
</comment>
<dbReference type="PANTHER" id="PTHR10073">
    <property type="entry name" value="DNA MISMATCH REPAIR PROTEIN MLH, PMS, MUTL"/>
    <property type="match status" value="1"/>
</dbReference>
<accession>A0A835IZW4</accession>
<evidence type="ECO:0000313" key="2">
    <source>
        <dbReference type="Proteomes" id="UP000631114"/>
    </source>
</evidence>
<dbReference type="Proteomes" id="UP000631114">
    <property type="component" value="Unassembled WGS sequence"/>
</dbReference>
<dbReference type="AlphaFoldDB" id="A0A835IZW4"/>
<dbReference type="GO" id="GO:0140664">
    <property type="term" value="F:ATP-dependent DNA damage sensor activity"/>
    <property type="evidence" value="ECO:0007669"/>
    <property type="project" value="InterPro"/>
</dbReference>
<dbReference type="GO" id="GO:0006298">
    <property type="term" value="P:mismatch repair"/>
    <property type="evidence" value="ECO:0007669"/>
    <property type="project" value="InterPro"/>
</dbReference>
<sequence length="252" mass="29117">MIELDQRGSLNQLNRLAAICPDFPDLQSLVTFEFRGEALSSLCALGNIRKEYAKLISLLNAYAHIAKGVRLVCNNNNRKERKKLDLECLHIEKVVWELYGCTFAYRKSMSRLVEAGHLKEDCPKEERRVKVLKRLFFVAAVYLVAQYARVEIKRLEVAYASLEEETTDLCGIGMITVVRERSMSPQSYRLRLAHNPLVLRSSFTSSFEIPWHRSIGLVKLMVWLPASDYTHFRVFRHVVIPILDRTSFPWAV</sequence>
<dbReference type="OrthoDB" id="10254304at2759"/>
<dbReference type="InterPro" id="IPR038973">
    <property type="entry name" value="MutL/Mlh/Pms-like"/>
</dbReference>
<proteinExistence type="predicted"/>
<dbReference type="GO" id="GO:0016887">
    <property type="term" value="F:ATP hydrolysis activity"/>
    <property type="evidence" value="ECO:0007669"/>
    <property type="project" value="InterPro"/>
</dbReference>
<reference evidence="1 2" key="1">
    <citation type="submission" date="2020-10" db="EMBL/GenBank/DDBJ databases">
        <title>The Coptis chinensis genome and diversification of protoberbering-type alkaloids.</title>
        <authorList>
            <person name="Wang B."/>
            <person name="Shu S."/>
            <person name="Song C."/>
            <person name="Liu Y."/>
        </authorList>
    </citation>
    <scope>NUCLEOTIDE SEQUENCE [LARGE SCALE GENOMIC DNA]</scope>
    <source>
        <strain evidence="1">HL-2020</strain>
        <tissue evidence="1">Leaf</tissue>
    </source>
</reference>
<dbReference type="EMBL" id="JADFTS010000001">
    <property type="protein sequence ID" value="KAF9626451.1"/>
    <property type="molecule type" value="Genomic_DNA"/>
</dbReference>
<dbReference type="PANTHER" id="PTHR10073:SF52">
    <property type="entry name" value="MISMATCH REPAIR ENDONUCLEASE PMS2"/>
    <property type="match status" value="1"/>
</dbReference>
<name>A0A835IZW4_9MAGN</name>
<dbReference type="GO" id="GO:0032389">
    <property type="term" value="C:MutLalpha complex"/>
    <property type="evidence" value="ECO:0007669"/>
    <property type="project" value="TreeGrafter"/>
</dbReference>